<evidence type="ECO:0000256" key="1">
    <source>
        <dbReference type="SAM" id="MobiDB-lite"/>
    </source>
</evidence>
<keyword evidence="3" id="KW-1185">Reference proteome</keyword>
<feature type="compositionally biased region" description="Acidic residues" evidence="1">
    <location>
        <begin position="19"/>
        <end position="30"/>
    </location>
</feature>
<accession>A0A9D4YC72</accession>
<organism evidence="2 3">
    <name type="scientific">Pisum sativum</name>
    <name type="common">Garden pea</name>
    <name type="synonym">Lathyrus oleraceus</name>
    <dbReference type="NCBI Taxonomy" id="3888"/>
    <lineage>
        <taxon>Eukaryota</taxon>
        <taxon>Viridiplantae</taxon>
        <taxon>Streptophyta</taxon>
        <taxon>Embryophyta</taxon>
        <taxon>Tracheophyta</taxon>
        <taxon>Spermatophyta</taxon>
        <taxon>Magnoliopsida</taxon>
        <taxon>eudicotyledons</taxon>
        <taxon>Gunneridae</taxon>
        <taxon>Pentapetalae</taxon>
        <taxon>rosids</taxon>
        <taxon>fabids</taxon>
        <taxon>Fabales</taxon>
        <taxon>Fabaceae</taxon>
        <taxon>Papilionoideae</taxon>
        <taxon>50 kb inversion clade</taxon>
        <taxon>NPAAA clade</taxon>
        <taxon>Hologalegina</taxon>
        <taxon>IRL clade</taxon>
        <taxon>Fabeae</taxon>
        <taxon>Lathyrus</taxon>
    </lineage>
</organism>
<feature type="region of interest" description="Disordered" evidence="1">
    <location>
        <begin position="1"/>
        <end position="37"/>
    </location>
</feature>
<proteinExistence type="predicted"/>
<comment type="caution">
    <text evidence="2">The sequence shown here is derived from an EMBL/GenBank/DDBJ whole genome shotgun (WGS) entry which is preliminary data.</text>
</comment>
<evidence type="ECO:0000313" key="3">
    <source>
        <dbReference type="Proteomes" id="UP001058974"/>
    </source>
</evidence>
<name>A0A9D4YC72_PEA</name>
<evidence type="ECO:0000313" key="2">
    <source>
        <dbReference type="EMBL" id="KAI5434875.1"/>
    </source>
</evidence>
<dbReference type="Gramene" id="Psat02G0162900-T1">
    <property type="protein sequence ID" value="KAI5434875.1"/>
    <property type="gene ID" value="KIW84_021629"/>
</dbReference>
<dbReference type="Proteomes" id="UP001058974">
    <property type="component" value="Chromosome 2"/>
</dbReference>
<reference evidence="2 3" key="1">
    <citation type="journal article" date="2022" name="Nat. Genet.">
        <title>Improved pea reference genome and pan-genome highlight genomic features and evolutionary characteristics.</title>
        <authorList>
            <person name="Yang T."/>
            <person name="Liu R."/>
            <person name="Luo Y."/>
            <person name="Hu S."/>
            <person name="Wang D."/>
            <person name="Wang C."/>
            <person name="Pandey M.K."/>
            <person name="Ge S."/>
            <person name="Xu Q."/>
            <person name="Li N."/>
            <person name="Li G."/>
            <person name="Huang Y."/>
            <person name="Saxena R.K."/>
            <person name="Ji Y."/>
            <person name="Li M."/>
            <person name="Yan X."/>
            <person name="He Y."/>
            <person name="Liu Y."/>
            <person name="Wang X."/>
            <person name="Xiang C."/>
            <person name="Varshney R.K."/>
            <person name="Ding H."/>
            <person name="Gao S."/>
            <person name="Zong X."/>
        </authorList>
    </citation>
    <scope>NUCLEOTIDE SEQUENCE [LARGE SCALE GENOMIC DNA]</scope>
    <source>
        <strain evidence="2 3">cv. Zhongwan 6</strain>
    </source>
</reference>
<protein>
    <submittedName>
        <fullName evidence="2">Uncharacterized protein</fullName>
    </submittedName>
</protein>
<gene>
    <name evidence="2" type="ORF">KIW84_021629</name>
</gene>
<dbReference type="EMBL" id="JAMSHJ010000002">
    <property type="protein sequence ID" value="KAI5434875.1"/>
    <property type="molecule type" value="Genomic_DNA"/>
</dbReference>
<dbReference type="AlphaFoldDB" id="A0A9D4YC72"/>
<sequence length="99" mass="11143">MPKKKIGDDDGEYYSGELDNSDPDESDDEGPSLIGLEKSNSDKAVMKIMQTSETVRIHDIMQDMRQNFSVGISVARAWKEKLIAKKINEGDAYKKYANL</sequence>